<dbReference type="GO" id="GO:0045989">
    <property type="term" value="P:positive regulation of striated muscle contraction"/>
    <property type="evidence" value="ECO:0007669"/>
    <property type="project" value="UniProtKB-ARBA"/>
</dbReference>
<feature type="domain" description="Ig-like" evidence="10">
    <location>
        <begin position="4538"/>
        <end position="4632"/>
    </location>
</feature>
<evidence type="ECO:0000256" key="3">
    <source>
        <dbReference type="ARBA" id="ARBA00022490"/>
    </source>
</evidence>
<dbReference type="Proteomes" id="UP001054837">
    <property type="component" value="Unassembled WGS sequence"/>
</dbReference>
<feature type="domain" description="Ig-like" evidence="10">
    <location>
        <begin position="3402"/>
        <end position="3488"/>
    </location>
</feature>
<feature type="domain" description="Ig-like" evidence="10">
    <location>
        <begin position="4334"/>
        <end position="4422"/>
    </location>
</feature>
<dbReference type="FunFam" id="2.60.40.10:FF:000425">
    <property type="entry name" value="Myosin light chain kinase"/>
    <property type="match status" value="8"/>
</dbReference>
<feature type="domain" description="Ig-like" evidence="10">
    <location>
        <begin position="1558"/>
        <end position="1648"/>
    </location>
</feature>
<feature type="region of interest" description="Disordered" evidence="9">
    <location>
        <begin position="6369"/>
        <end position="6412"/>
    </location>
</feature>
<comment type="subcellular location">
    <subcellularLocation>
        <location evidence="1">Cytoplasm</location>
        <location evidence="1">Myofibril</location>
        <location evidence="1">Sarcomere</location>
        <location evidence="1">A band</location>
    </subcellularLocation>
</comment>
<evidence type="ECO:0000256" key="6">
    <source>
        <dbReference type="ARBA" id="ARBA00022840"/>
    </source>
</evidence>
<organism evidence="11 12">
    <name type="scientific">Caerostris darwini</name>
    <dbReference type="NCBI Taxonomy" id="1538125"/>
    <lineage>
        <taxon>Eukaryota</taxon>
        <taxon>Metazoa</taxon>
        <taxon>Ecdysozoa</taxon>
        <taxon>Arthropoda</taxon>
        <taxon>Chelicerata</taxon>
        <taxon>Arachnida</taxon>
        <taxon>Araneae</taxon>
        <taxon>Araneomorphae</taxon>
        <taxon>Entelegynae</taxon>
        <taxon>Araneoidea</taxon>
        <taxon>Araneidae</taxon>
        <taxon>Caerostris</taxon>
    </lineage>
</organism>
<dbReference type="InterPro" id="IPR013098">
    <property type="entry name" value="Ig_I-set"/>
</dbReference>
<feature type="region of interest" description="Disordered" evidence="9">
    <location>
        <begin position="7054"/>
        <end position="7079"/>
    </location>
</feature>
<dbReference type="FunFam" id="2.60.40.10:FF:000345">
    <property type="entry name" value="Muscle M-line assembly protein unc-89"/>
    <property type="match status" value="1"/>
</dbReference>
<feature type="domain" description="Ig-like" evidence="10">
    <location>
        <begin position="2356"/>
        <end position="2448"/>
    </location>
</feature>
<dbReference type="FunFam" id="2.60.40.10:FF:001311">
    <property type="entry name" value="Sallimus, isoform U"/>
    <property type="match status" value="1"/>
</dbReference>
<feature type="domain" description="Ig-like" evidence="10">
    <location>
        <begin position="4446"/>
        <end position="4534"/>
    </location>
</feature>
<feature type="domain" description="Ig-like" evidence="10">
    <location>
        <begin position="2752"/>
        <end position="2842"/>
    </location>
</feature>
<dbReference type="GO" id="GO:0040017">
    <property type="term" value="P:positive regulation of locomotion"/>
    <property type="evidence" value="ECO:0007669"/>
    <property type="project" value="UniProtKB-ARBA"/>
</dbReference>
<feature type="domain" description="Ig-like" evidence="10">
    <location>
        <begin position="1158"/>
        <end position="1249"/>
    </location>
</feature>
<name>A0AAV4PPT8_9ARAC</name>
<feature type="domain" description="Ig-like" evidence="10">
    <location>
        <begin position="373"/>
        <end position="460"/>
    </location>
</feature>
<protein>
    <submittedName>
        <fullName evidence="11">Titin</fullName>
    </submittedName>
</protein>
<feature type="domain" description="Ig-like" evidence="10">
    <location>
        <begin position="5350"/>
        <end position="5438"/>
    </location>
</feature>
<dbReference type="SUPFAM" id="SSF48726">
    <property type="entry name" value="Immunoglobulin"/>
    <property type="match status" value="41"/>
</dbReference>
<dbReference type="SMART" id="SM00408">
    <property type="entry name" value="IGc2"/>
    <property type="match status" value="39"/>
</dbReference>
<dbReference type="EMBL" id="BPLQ01003069">
    <property type="protein sequence ID" value="GIX97811.1"/>
    <property type="molecule type" value="Genomic_DNA"/>
</dbReference>
<evidence type="ECO:0000256" key="4">
    <source>
        <dbReference type="ARBA" id="ARBA00022737"/>
    </source>
</evidence>
<feature type="domain" description="Ig-like" evidence="10">
    <location>
        <begin position="1824"/>
        <end position="1915"/>
    </location>
</feature>
<keyword evidence="8" id="KW-0393">Immunoglobulin domain</keyword>
<dbReference type="InterPro" id="IPR003599">
    <property type="entry name" value="Ig_sub"/>
</dbReference>
<feature type="domain" description="Ig-like" evidence="10">
    <location>
        <begin position="20"/>
        <end position="109"/>
    </location>
</feature>
<feature type="compositionally biased region" description="Basic and acidic residues" evidence="9">
    <location>
        <begin position="5829"/>
        <end position="5842"/>
    </location>
</feature>
<feature type="domain" description="Ig-like" evidence="10">
    <location>
        <begin position="3677"/>
        <end position="3770"/>
    </location>
</feature>
<keyword evidence="12" id="KW-1185">Reference proteome</keyword>
<dbReference type="InterPro" id="IPR003598">
    <property type="entry name" value="Ig_sub2"/>
</dbReference>
<dbReference type="InterPro" id="IPR013783">
    <property type="entry name" value="Ig-like_fold"/>
</dbReference>
<feature type="domain" description="Ig-like" evidence="10">
    <location>
        <begin position="3811"/>
        <end position="3902"/>
    </location>
</feature>
<feature type="domain" description="Ig-like" evidence="10">
    <location>
        <begin position="5071"/>
        <end position="5160"/>
    </location>
</feature>
<feature type="domain" description="Ig-like" evidence="10">
    <location>
        <begin position="4232"/>
        <end position="4320"/>
    </location>
</feature>
<sequence>MVIQPPSPKIQGHRPLNATPPIFEKPPTIGRFIDGGNAHFECRVVGNPQPEVVWSRRGMPIKNDNRRNVSYNPTTGMCVFDIKGLTADDDGEYTCTAVNCAGEASLTVSIQRDVRGQVVSQDTFRQVQVPMGQIQSTQIGQQQQQRVSGTYVHSYVQQQHVDGMYQRTTSADYEMDPSCPMYYSGTECFRVDTFEYRLLREVEFRESLFRKVPGEDAIADKPAPLDKAQPPSAPQIIARPRNSKLLEGSEATFQAKISANPKPKITWFRNGQRIIASQRFKMTYTDDVATLHIHMALPEDAGYYTLLAENSNGRIACSAHLVIEGVGTPTSFQQQLQTQRSDGAATTTTTTVRSVQENDVDISSTGASKALKPNFVKIPGDREVTEGKMVRFDLRVSGRPFPDVSWYLNGKQVVDDTTHKLLVNEGGVHALMITTTSRTDAGTYTCVAKNKSGDAQFNVSLHVIEKEQIVAPKFVERFQSQHVREGEPVTLHCRAIGTPIPNITWQKDGVQLHSKPPEIIIETSEGSSTIYFNKVNMLDSSWYQCTAQNQAGSTATRARLYVESESTPVPEPWRLNLPRPQKVICPEGSPPREVVWLKPVERAAPRARAPEEERAPQKPAFTTHIRDLTLQEGDRAHFDARLIPIGDPTMVIEWYVNGKPVEASSRVMTTYNFGYVALTLLHVYAEDSGVYMCRAVNEAGEATTTATLRCVPRAKIERAPQHPESMDAIRHLEDYEKYQRQESIEEIVSQIPVFVRPLHSLENLLEGGFAHFEGQITPVSDPSMKIEWLFNGKQLTAGTRISTTFSFGYVALNISNVRAEDSGVYMCKATNQKGEAISTATLKIKVTEQVTGSLGIPEQQNYIQKTQELEAYQMQQRQTYVEVDQTVRQKPFFKTQLLEKIELNEGKTAHFEARLEPSGDSTMRVEWMKDGRPVEASSRISTFFNFGYVSLTIRGVDTRDTGTYICVATNSMGTASTTSRLICISKKSILVETQHPEGLEKIQHLEDYSRYQRDEREDISCTQKPTFTSELIGKSQLIEGQSSHFETRLEPMGDPTMTVEWFFNGRPLTTGHRFKTYFDFGYVALDILYVFPEDTGTFTVVAKNALGQATLTKQIHVQAKSSVDTSTIHEIDEKINYLERPAHVDTDRFIEEISKSKPFFPIPLHNPKPLREGERVHLECRVEPVGDPTLKIEWFFNGKALPSGSRFQVKHDFGLIVLDITTAYPEDTGEYTVRATNHLGSSHTSACITVIGKSGVVSETQHPEGLQKIQHLEDSSRYKRDQFEDTVITQLPTFTKPLHNIETIEGANIHLECRLAPVGDPTMRIEWLVNGAPLKVGHRFRPAFEFDYVALDILSVYAEDSGVYTCKATSSLGQAVTSCTVKCTGRSQIILESQHPEGLQQIQYLEDQSRHHRETWIEESVKIPPKFLTKMNNLTLNEGQLAHFECRLEPVNDSALRVEWFRNGKSLPVGHRYRPFHDFGYVALNILSVVPEDSATYTCRAVNTLGTAEIQATLTCSGKSSILSETQHPEGLQKIQMLEDYSRYTRDVYQEELTSQSPIFTKAPQNVEIKEGQRVHFECRLIPVGDPKLKVEWFHNGRPVKQGTRFVQTFNFGFVALDIMYAYPEDSGTYTCKAVNTLGEAVTSATLKCYSKSSLILESQQPESLEKIQQLEDMSRHQRATYVEETTTQAPVFTQAMRNLQLMENQSAHFECRLIPVGDTKLKVEWFHNGVAIMPASRVTLTHDFGFVALDLAYVKPEDSGTYTCKATNELGQAVCSATLAVRGSHSLLLETQHPEGLKKIQYLEDASRHQLQSFEDVKVTSGPIFVTPLSGPNQLVEGRSSHLECRIEPYPDPTMKVEWFFNGKPLPSGSRYRTMFDFGFAALDILTVYAEDSGEYTIKATNSLGTASSSARINVTAKKSLILESQQPDSLQKIKMLEDHSRFARPEEPEQMFGKPIFGRPLYNLDNLIEGQSAHLEATLTPVNDPSMKVEWYHNGVPIKQAHRYKTTFDFGYVALDILYVFPEDCGTYMCKATNRAGEAITTCSIKVQAKGSIYTDTLHEEGLQKIRALEEQYRPAPEEAVIPLQRPVFLTPLKNQEDIKEGQPVHLECKLEPVNDPKLRVEWYVNGIEIKAGHRFRTIHDFGYVALDILYSYGEDSGTYMCKAVNELGEAVTTCSVKVDARRNIYYDTQHPEGLEKIRELECRAKYQPIEVDEKPLSKPYFITELRGITEYMEGDSAHFECRVEPAHDSELKIEFFHNGKPLDAASRFHVTLDFGYVALDVSHMYPKDAGQYTVKASNKLGEATSSINVTVKSRSGIISDTQHPEGLAKIQALEDESRRQPTEFVEKRTFQRPVFTAPLQNLELVEGQSAHMECRLIPVGDPKLVVEWFFNEKPLPPSSRVQTTHDFGYVALDIQYCRPDDIGVYTCRARNELGEAVTTASIKVQTKAFIDLQSHHPEGYEKIQEMESFKQAPSMEEPEKVFEKPVFTMPLYGPAEVVEGLPAHFECRVVPIGDPDLKIQWFVNGVALKPASRFRDIHDFGMVSLDISSTIAEDSGVYMCKAVNKAGEAVTSTSMVVRARGGVLGESQHPEAYIQLQRLEMGPEPVGEPEVAPPRAPFFTEHLVNHDKLVEGQYVHLEARVEPANDEKLRIEWYKNGKNLVSGTRIRTTCDFGLVSLDIVTVRPDDSGIYTCRAVNEVGEAITTCTMKVEDRESIIYRSQHPESLPRIQELESMQPTSVEQKDITYEQPIFISHLNNIELKEGEPAHFECRVEPYRDPTLKIEFQLNGKPLPAATRFTASKDFGYLTLDISHTLSEDAGIYTCKATNNKGQAVTTGSLKIIDDTEFVIERTTHPMGQEGLSKVREVEQMYLSKYQTHIEDKEMQYPKPIFVVPLQDKYTVNESEGIRLDCRVEPAADPKLFIEWFFNGKPLNLGTRFQLTNDFGQVVLASTDMWGRDSGVYTCRAYNAMGEAFTSTTIHCTAKGSIYEGTLHPEGEKGLESIQTLEESLLRPTDEAITEEKGHPPVFTSHFQNLTNLTEGDIAHFEATLAPAGDQTMIVEWFFNGKVLKAGHRIRTVHAFGMVVLEILGVVIEDTGEYTCRATNKWGKAEITVKLECVDRLQGQKPKFTTQLKSLTGLKEGQSAHFECHLIPVGDPAMRIEWFHNGVPMRHSSRIKTLSDFGYVVMDISFVHVEDSGEYVCIATNKFGSDTTRCTIECTGHGKIFRDTLQPQSLEKIAELEGSQAFYKTQISMDSKVREAPKFTQHIKEITSLVEGQSAHFEAYLTPINDPNLKVEWYFNGKLLGAGHRFRTFHDFGIVILDILYCYGEDSGEYMCKATNKFGTDMTKATLTCKSKKSIILDPQIPKEMADSNRRIMELEEHLYRSRAEYTEEVQLEAPRFTVPLENITDLREGENAHLEARLIPTDDPDLRVEWFKNSKALKAGTRIRTINDFGFVVLEISPIYPEDSGLYSCRAINKVGEAVTTCTLKCSGKRSIIMDTQLPSGMESMQKIARFEDISSARIAEQWMDVEVQQPPKFLTKPQDLTLGENTLAHFECKLTPANDPTMKVEWYHNGKSLITGTRVKTINDFGFVILEVAGVFSRDTGVYMCKATNAYGEATVSCKLSVKAKGSIIMEPQLPTEWRSGTESLQKLEEAMYRTEEIIIDDDRKLPPKFITQIQNLDNKVEGESAHFECRLEPVGDPTMRVEWFLNGKPLTSGTRVHTVDDFGFVVLDIDWLFPRDAGEYMCKATNKWGQDTTKAVLKIKSKRDIIMDSQLPEGMSSEKLRELDFPPQQEVPPEEFVAQPPKFITQIQPQENLQEGDSAHFECKLTPVNDPKLRVEWYHNGKPLKSGHRFKTTHDFGFVALDVLYIYAEDSGEYTARAVNDYGEDITRTTLRVKAQRLLEYRTQLPKSMETGVQKIAEMEASWQRVVTEEEVPPERCRPMFVMKPEPQVVTEGDWAKFCARVIGNPRPRLMWILNGNTIGPGSRYKLTYDGIYHLDIPKSRQYDQGKVEVFARNGLGEAYCWTTLEVRPRHDDYRVVLKNSPRPWYDAEIKSYQKVRTACELEKVFEEKLTPGGTRIDVWKTKEDDEGDHVKMIKRLEEEDTKKLIPEVKRYKSEAMYIDPVTGEKRTEEQSQVLYMAKTYQEQAEIDSQKVIVPPLPSSPQESSIYGKEVHVSKQKQTQKEQKGNLEITRHKTVTETREQEHKAVTKERKVIGVVPETKPPMFTKKIEPCRVFEGESGKFMCTFTGSPAPHITWFRENFPIKDSQDFQINTTDTTSTLVIREVYLEDSGVFSVKAENRGGSAKSSANLVVEERKEAVRGTIPPSFVRTIQDTAAKIGQLVRLDAVIAGSKPLDVYWLKNGKKVVQDITHKTLEEEDKYTLMILEATGDDGGSYECVAINKVGEARCQASVQVQAAASPKAKAATPKKTDKNIKAPECVEPLKDATVKESQPAVFRCRFSGTPAPQVKWFRGEILVKQSRYFRMSVENDVYTLRISEAFPEDEGQYKCVATNSAGTASTSANLKVVVPEVTEVPPSLSPLADLTVPEGSPARFVTTVTGTPTPKITWYREGTVIKASHDFQMFQDGGSCSLVIRQTYPEDEGVYTCRATNASGQAETSARLTVEKKIALKEVVPSKEKGAKKPKTKPAEEKPTPPKFTKQPKSQSVKEKERVVLECKAVGQPTPKLTWFKDNVPIQSSRLYKITTKDKTSILEIPNGQVAPCTYTCKAENSAGQAVTSATITVQESGKPPQFTEPLLPVSAVEGTKLVLKCVVTGSPVPDIKWYREGRELRPTRDFRPTYDVQTGEATLTIPEVFPDDQGTFSCTAINKYGKDATTAPLTVTEDIVMIEKSDLYEPPKFVKPLLPISAPEGEPLEMTVEATGTPIPTLQWFHNNQELKPSRDFKVTTEGGKSSLLIAEVFPDDAGVYSVKATNKTGQASTTATLNVISEVESPKPEPIPPIFIKPLISQLVPEGEPVRMEVEVMACPDATFTWTFKKRSIKSSRDFQITSENNKSVLMVCEAFADDTGAYTCKAQNEAGTATTTATLTIESPPEDEVTEAPKFKTQLTPVKVMDSEEAKLSCFVTGEPMPKITWYHNNREVRENSEVWTTYRKDGYCELFLSEVFPEDMGDYLCKAVNKAGEAVTRTTLTVESYEYVPDSEIATLSMDKTHSADATLLSLSEESSAEEFVTIPELPEEEVAPDTPTKKTPFALPKQDKQEVGTSPQFVVPLENVEAKPGSTIRMQCKVTGIPKPKITWYKSGKVLKHSPQYQIFYEPTGTCSLTITRCTEEDTTEFSCEAHNKNGVDLTTSKVTVTEYKPRKPDWVVEMEEKQKVEDERPKSPIFEKPLEDTFVKTLGKKTTLECIIKGIPEPEVTWYHNEKAIDVSTGYYVIKREKNRSILIILKVTKETEGTYTCKAVNESGEAITTAYLYVGVTKEEHEAELKEKEKKPKRPTIKKATEKTTSLQRTRELKPTKSVEEQAETTLRTQEHILVQQVTPQEQPSEVMPSQRPLLEKAEVMKNVDVRDHSVSIKQVPIEDIPEQVSLQPDVKSFQTVIMRTEQGRTESVVSQMRPMRGFPQQDMPMQTVSKQGFQQVSQHREMIIRESTQPEDIKGIDVSFLPREGKQEITFDSRMYPKQPRERETIVMDTRQTPKDVTYHDSSMTVSFTQQKQIFSQQPQFRQPELGQQPQQQELWPQPEFPGIRPDVQTWRREQAKQVVERKIEEAMQKEKPQVVEITALPMKPKQDIIFESKETPKQITERERIVIGVSKKGRDIIQPEEQITQQGQTFYDSTSVISSTQQQIIFSKPQEPLKSAFEPERPKIMPDVPTWRKDIAKQTVEKKLEETMAKQPVIDTTALPKKPQQDVMYESEEIQKVKKVREQLVVGEEQKPKEVVTVTDAKFKPQPKIKEPKKAEPKLTQVEQEMPQFKEPTMDIDFSTKKRKEIAKQIISDRLTEITQVPEEKYEIEITAFQLKPKQDITVESIEKPKPVRFRETTVMQKTVPESQKIVETTVSSTSTLITTQKTKKPTVTEEITPKPEDKPEFKKPLMDIDFRTKERKETAKQIISDRLTEVTQAPEEKYEIEITAFQQKPKQDITIESIEKPKPVRFRETTVMQKTVPETQKIVETTVSSTSAIITTQKTKRPTVTEEITPKPEDKPEFKKPLMDIDFRTKERKETTKQIISEVTQGPEEKYEIEITAIQQKPKQDITVESIEKPKPVRFRETTVMQKTVPEPQKIVETTVSSTSALITTPKPKKPTVTEEVIQKPEDKPQFKKPLMDIDFKTQERKETAKQVISDRLTEVTQGPEEKYEVEITAFQQKPKQDITFESIEKPKPVRFRETTVMQKTMPETQKVVETTVSSTSTLITTQKTKKPTVTEEITPKPEEKPEFKKPLMDIDFRTQERKKITKQIISEGLTEVTQIPEEKYEIEITAFQQKPKQDITFESIEKPKPVRFRETTVMQKTVPEAQKIVETTVSSTSELITTPKPKKPTVTEEVSPKPEKDQPDYKPKFDVSTKGKPKSRETIVKKLTKSITEKEDEIEIIPGEYKPKQEITTESIKTPQITKHKETITVHKTVPTPEEIRREEDIPTIPLEGVIKHEKKVSETIGFKPFQTTKLDMTSLETKPMQAVMSQTITQSTVTSKTSQIVHKETHVAQSTFKTTEPQLPQRPVQQITYEKRKPEEIKPEFVDYKLKKLTFDEHPMMSQAEVQDFSQVHLQQISFEHQRPEEIKPEFVDYSLKKFTIHEQPKMLQSEVSELPKLKPKKVDEKTVEDQTHITTTKFGLKKTDKSFIKPKKPEEKVDSITKPEDISIKTKTQKIETITKVSEKKKETKPTEENIFEVTPLKPKQDITIEAIEKQKITKESKEIVYEDISHTIKKVEMVKFQPSKFERKEIIPERPLFAQIQLQPSRIEKRKPEEFKPEFVDYQLKGFTLEEMPQPLRAQVSDLPKVKQQLQPAKIEKRKPEEIVPEFVDYKLKSFTLEEMPKPLQAQVTDLPKAKQQLQSAKIEKRKPEEIIPEFVDYKLKSFTLEEMPKPLQAQVTDLPKAKQQLQPSKIEKENQKK</sequence>
<feature type="domain" description="Ig-like" evidence="10">
    <location>
        <begin position="4969"/>
        <end position="5058"/>
    </location>
</feature>
<dbReference type="GO" id="GO:0060298">
    <property type="term" value="P:positive regulation of sarcomere organization"/>
    <property type="evidence" value="ECO:0007669"/>
    <property type="project" value="UniProtKB-ARBA"/>
</dbReference>
<evidence type="ECO:0000259" key="10">
    <source>
        <dbReference type="PROSITE" id="PS50835"/>
    </source>
</evidence>
<feature type="region of interest" description="Disordered" evidence="9">
    <location>
        <begin position="6038"/>
        <end position="6059"/>
    </location>
</feature>
<feature type="compositionally biased region" description="Basic and acidic residues" evidence="9">
    <location>
        <begin position="4644"/>
        <end position="4663"/>
    </location>
</feature>
<feature type="domain" description="Ig-like" evidence="10">
    <location>
        <begin position="2891"/>
        <end position="2982"/>
    </location>
</feature>
<dbReference type="FunFam" id="2.60.40.10:FF:000080">
    <property type="entry name" value="Myosin light chain kinase, smooth muscle"/>
    <property type="match status" value="1"/>
</dbReference>
<dbReference type="InterPro" id="IPR036179">
    <property type="entry name" value="Ig-like_dom_sf"/>
</dbReference>
<feature type="compositionally biased region" description="Basic and acidic residues" evidence="9">
    <location>
        <begin position="6512"/>
        <end position="6538"/>
    </location>
</feature>
<evidence type="ECO:0000256" key="7">
    <source>
        <dbReference type="ARBA" id="ARBA00023157"/>
    </source>
</evidence>
<feature type="domain" description="Ig-like" evidence="10">
    <location>
        <begin position="3027"/>
        <end position="3115"/>
    </location>
</feature>
<feature type="domain" description="Ig-like" evidence="10">
    <location>
        <begin position="1025"/>
        <end position="1112"/>
    </location>
</feature>
<feature type="domain" description="Ig-like" evidence="10">
    <location>
        <begin position="4760"/>
        <end position="4852"/>
    </location>
</feature>
<gene>
    <name evidence="11" type="primary">sls</name>
    <name evidence="11" type="ORF">CDAR_582871</name>
</gene>
<dbReference type="GO" id="GO:0005524">
    <property type="term" value="F:ATP binding"/>
    <property type="evidence" value="ECO:0007669"/>
    <property type="project" value="UniProtKB-KW"/>
</dbReference>
<feature type="domain" description="Ig-like" evidence="10">
    <location>
        <begin position="234"/>
        <end position="322"/>
    </location>
</feature>
<keyword evidence="7" id="KW-1015">Disulfide bond</keyword>
<feature type="compositionally biased region" description="Basic and acidic residues" evidence="9">
    <location>
        <begin position="6395"/>
        <end position="6412"/>
    </location>
</feature>
<feature type="domain" description="Ig-like" evidence="10">
    <location>
        <begin position="3129"/>
        <end position="3220"/>
    </location>
</feature>
<dbReference type="GO" id="GO:0007525">
    <property type="term" value="P:somatic muscle development"/>
    <property type="evidence" value="ECO:0007669"/>
    <property type="project" value="UniProtKB-ARBA"/>
</dbReference>
<feature type="region of interest" description="Disordered" evidence="9">
    <location>
        <begin position="5204"/>
        <end position="5233"/>
    </location>
</feature>
<feature type="compositionally biased region" description="Basic and acidic residues" evidence="9">
    <location>
        <begin position="5920"/>
        <end position="5929"/>
    </location>
</feature>
<feature type="region of interest" description="Disordered" evidence="9">
    <location>
        <begin position="6491"/>
        <end position="6538"/>
    </location>
</feature>
<keyword evidence="4" id="KW-0677">Repeat</keyword>
<evidence type="ECO:0000313" key="11">
    <source>
        <dbReference type="EMBL" id="GIX97811.1"/>
    </source>
</evidence>
<feature type="domain" description="Ig-like" evidence="10">
    <location>
        <begin position="2488"/>
        <end position="2581"/>
    </location>
</feature>
<dbReference type="FunFam" id="2.60.40.10:FF:000966">
    <property type="entry name" value="Sallimus, isoform P"/>
    <property type="match status" value="1"/>
</dbReference>
<dbReference type="InterPro" id="IPR007110">
    <property type="entry name" value="Ig-like_dom"/>
</dbReference>
<keyword evidence="6" id="KW-0067">ATP-binding</keyword>
<feature type="domain" description="Ig-like" evidence="10">
    <location>
        <begin position="752"/>
        <end position="843"/>
    </location>
</feature>
<feature type="domain" description="Ig-like" evidence="10">
    <location>
        <begin position="891"/>
        <end position="982"/>
    </location>
</feature>
<evidence type="ECO:0000256" key="8">
    <source>
        <dbReference type="ARBA" id="ARBA00023319"/>
    </source>
</evidence>
<dbReference type="SMART" id="SM00409">
    <property type="entry name" value="IG"/>
    <property type="match status" value="41"/>
</dbReference>
<feature type="domain" description="Ig-like" evidence="10">
    <location>
        <begin position="472"/>
        <end position="561"/>
    </location>
</feature>
<proteinExistence type="inferred from homology"/>
<keyword evidence="3" id="KW-0963">Cytoplasm</keyword>
<feature type="compositionally biased region" description="Basic and acidic residues" evidence="9">
    <location>
        <begin position="5479"/>
        <end position="5490"/>
    </location>
</feature>
<feature type="compositionally biased region" description="Basic and acidic residues" evidence="9">
    <location>
        <begin position="6048"/>
        <end position="6059"/>
    </location>
</feature>
<dbReference type="PANTHER" id="PTHR47633:SF4">
    <property type="entry name" value="MYOPALLADIN ISOFORM X1"/>
    <property type="match status" value="1"/>
</dbReference>
<feature type="domain" description="Ig-like" evidence="10">
    <location>
        <begin position="3264"/>
        <end position="3355"/>
    </location>
</feature>
<feature type="domain" description="Ig-like" evidence="10">
    <location>
        <begin position="2620"/>
        <end position="2706"/>
    </location>
</feature>
<keyword evidence="5" id="KW-0547">Nucleotide-binding</keyword>
<feature type="region of interest" description="Disordered" evidence="9">
    <location>
        <begin position="5453"/>
        <end position="5495"/>
    </location>
</feature>
<feature type="region of interest" description="Disordered" evidence="9">
    <location>
        <begin position="4644"/>
        <end position="4678"/>
    </location>
</feature>
<dbReference type="PROSITE" id="PS50835">
    <property type="entry name" value="IG_LIKE"/>
    <property type="match status" value="40"/>
</dbReference>
<comment type="similarity">
    <text evidence="2">Belongs to the protein kinase superfamily. CAMK Ser/Thr protein kinase family.</text>
</comment>
<feature type="domain" description="Ig-like" evidence="10">
    <location>
        <begin position="1962"/>
        <end position="2043"/>
    </location>
</feature>
<feature type="region of interest" description="Disordered" evidence="9">
    <location>
        <begin position="5918"/>
        <end position="5949"/>
    </location>
</feature>
<accession>A0AAV4PPT8</accession>
<evidence type="ECO:0000256" key="1">
    <source>
        <dbReference type="ARBA" id="ARBA00004161"/>
    </source>
</evidence>
<dbReference type="FunFam" id="2.60.40.10:FF:000962">
    <property type="entry name" value="titin isoform X1"/>
    <property type="match status" value="4"/>
</dbReference>
<feature type="compositionally biased region" description="Basic and acidic residues" evidence="9">
    <location>
        <begin position="6165"/>
        <end position="6180"/>
    </location>
</feature>
<reference evidence="11 12" key="1">
    <citation type="submission" date="2021-06" db="EMBL/GenBank/DDBJ databases">
        <title>Caerostris darwini draft genome.</title>
        <authorList>
            <person name="Kono N."/>
            <person name="Arakawa K."/>
        </authorList>
    </citation>
    <scope>NUCLEOTIDE SEQUENCE [LARGE SCALE GENOMIC DNA]</scope>
</reference>
<feature type="region of interest" description="Disordered" evidence="9">
    <location>
        <begin position="6150"/>
        <end position="6180"/>
    </location>
</feature>
<feature type="domain" description="Ig-like" evidence="10">
    <location>
        <begin position="5235"/>
        <end position="5326"/>
    </location>
</feature>
<evidence type="ECO:0000256" key="9">
    <source>
        <dbReference type="SAM" id="MobiDB-lite"/>
    </source>
</evidence>
<dbReference type="GO" id="GO:0045214">
    <property type="term" value="P:sarcomere organization"/>
    <property type="evidence" value="ECO:0007669"/>
    <property type="project" value="UniProtKB-ARBA"/>
</dbReference>
<dbReference type="FunFam" id="2.60.40.10:FF:000119">
    <property type="entry name" value="Sallimus, isoform P"/>
    <property type="match status" value="20"/>
</dbReference>
<dbReference type="GO" id="GO:0031430">
    <property type="term" value="C:M band"/>
    <property type="evidence" value="ECO:0007669"/>
    <property type="project" value="UniProtKB-ARBA"/>
</dbReference>
<feature type="domain" description="Ig-like" evidence="10">
    <location>
        <begin position="2222"/>
        <end position="2313"/>
    </location>
</feature>
<feature type="domain" description="Ig-like" evidence="10">
    <location>
        <begin position="3540"/>
        <end position="3626"/>
    </location>
</feature>
<comment type="caution">
    <text evidence="11">The sequence shown here is derived from an EMBL/GenBank/DDBJ whole genome shotgun (WGS) entry which is preliminary data.</text>
</comment>
<dbReference type="PANTHER" id="PTHR47633">
    <property type="entry name" value="IMMUNOGLOBULIN"/>
    <property type="match status" value="1"/>
</dbReference>
<evidence type="ECO:0000256" key="5">
    <source>
        <dbReference type="ARBA" id="ARBA00022741"/>
    </source>
</evidence>
<dbReference type="FunFam" id="2.60.40.10:FF:000032">
    <property type="entry name" value="palladin isoform X1"/>
    <property type="match status" value="3"/>
</dbReference>
<feature type="domain" description="Ig-like" evidence="10">
    <location>
        <begin position="1292"/>
        <end position="1382"/>
    </location>
</feature>
<feature type="region of interest" description="Disordered" evidence="9">
    <location>
        <begin position="219"/>
        <end position="241"/>
    </location>
</feature>
<dbReference type="Gene3D" id="2.60.40.10">
    <property type="entry name" value="Immunoglobulins"/>
    <property type="match status" value="41"/>
</dbReference>
<feature type="domain" description="Ig-like" evidence="10">
    <location>
        <begin position="1691"/>
        <end position="1781"/>
    </location>
</feature>
<feature type="domain" description="Ig-like" evidence="10">
    <location>
        <begin position="1425"/>
        <end position="1515"/>
    </location>
</feature>
<dbReference type="Pfam" id="PF07679">
    <property type="entry name" value="I-set"/>
    <property type="match status" value="41"/>
</dbReference>
<dbReference type="FunFam" id="2.60.40.10:FF:000107">
    <property type="entry name" value="Myosin, light chain kinase a"/>
    <property type="match status" value="1"/>
</dbReference>
<dbReference type="FunFam" id="2.60.40.10:FF:000147">
    <property type="entry name" value="Myosin light chain kinase"/>
    <property type="match status" value="1"/>
</dbReference>
<feature type="domain" description="Ig-like" evidence="10">
    <location>
        <begin position="4665"/>
        <end position="4752"/>
    </location>
</feature>
<feature type="domain" description="Ig-like" evidence="10">
    <location>
        <begin position="619"/>
        <end position="709"/>
    </location>
</feature>
<feature type="region of interest" description="Disordered" evidence="9">
    <location>
        <begin position="5822"/>
        <end position="5842"/>
    </location>
</feature>
<feature type="domain" description="Ig-like" evidence="10">
    <location>
        <begin position="4867"/>
        <end position="4955"/>
    </location>
</feature>
<evidence type="ECO:0000256" key="2">
    <source>
        <dbReference type="ARBA" id="ARBA00006692"/>
    </source>
</evidence>
<feature type="compositionally biased region" description="Low complexity" evidence="9">
    <location>
        <begin position="6369"/>
        <end position="6383"/>
    </location>
</feature>
<feature type="region of interest" description="Disordered" evidence="9">
    <location>
        <begin position="6257"/>
        <end position="6278"/>
    </location>
</feature>
<feature type="domain" description="Ig-like" evidence="10">
    <location>
        <begin position="2079"/>
        <end position="2182"/>
    </location>
</feature>
<evidence type="ECO:0000313" key="12">
    <source>
        <dbReference type="Proteomes" id="UP001054837"/>
    </source>
</evidence>